<dbReference type="GO" id="GO:0005524">
    <property type="term" value="F:ATP binding"/>
    <property type="evidence" value="ECO:0007669"/>
    <property type="project" value="UniProtKB-KW"/>
</dbReference>
<dbReference type="InterPro" id="IPR027417">
    <property type="entry name" value="P-loop_NTPase"/>
</dbReference>
<accession>A0A545UEV3</accession>
<dbReference type="Gene3D" id="3.40.50.300">
    <property type="entry name" value="P-loop containing nucleotide triphosphate hydrolases"/>
    <property type="match status" value="1"/>
</dbReference>
<keyword evidence="2" id="KW-1185">Reference proteome</keyword>
<dbReference type="GO" id="GO:0046403">
    <property type="term" value="F:polynucleotide 3'-phosphatase activity"/>
    <property type="evidence" value="ECO:0007669"/>
    <property type="project" value="TreeGrafter"/>
</dbReference>
<comment type="caution">
    <text evidence="1">The sequence shown here is derived from an EMBL/GenBank/DDBJ whole genome shotgun (WGS) entry which is preliminary data.</text>
</comment>
<dbReference type="PANTHER" id="PTHR12083:SF9">
    <property type="entry name" value="BIFUNCTIONAL POLYNUCLEOTIDE PHOSPHATASE_KINASE"/>
    <property type="match status" value="1"/>
</dbReference>
<evidence type="ECO:0000313" key="2">
    <source>
        <dbReference type="Proteomes" id="UP000315439"/>
    </source>
</evidence>
<dbReference type="GO" id="GO:0003690">
    <property type="term" value="F:double-stranded DNA binding"/>
    <property type="evidence" value="ECO:0007669"/>
    <property type="project" value="TreeGrafter"/>
</dbReference>
<reference evidence="1 2" key="1">
    <citation type="submission" date="2019-07" db="EMBL/GenBank/DDBJ databases">
        <title>Draft genome for Aliikangiella sp. M105.</title>
        <authorList>
            <person name="Wang G."/>
        </authorList>
    </citation>
    <scope>NUCLEOTIDE SEQUENCE [LARGE SCALE GENOMIC DNA]</scope>
    <source>
        <strain evidence="1 2">M105</strain>
    </source>
</reference>
<dbReference type="Proteomes" id="UP000315439">
    <property type="component" value="Unassembled WGS sequence"/>
</dbReference>
<gene>
    <name evidence="1" type="ORF">FLL46_09375</name>
</gene>
<sequence length="149" mass="17502">MKGIIFVGLQASGKSSFFLDRFYKEYLRINLDMLKTRHREKIIFDACLKGKQPCVIDNTNPTMEDRKRYIEAFKVNKFSVDGYFFQSKISDCLKRNLKRKGREKLPTIALKSTRSKLEIPKYSEGFDNLYYVSITSGGFDVEEWKNEIQ</sequence>
<keyword evidence="1" id="KW-0547">Nucleotide-binding</keyword>
<dbReference type="SUPFAM" id="SSF52540">
    <property type="entry name" value="P-loop containing nucleoside triphosphate hydrolases"/>
    <property type="match status" value="1"/>
</dbReference>
<dbReference type="AlphaFoldDB" id="A0A545UEV3"/>
<organism evidence="1 2">
    <name type="scientific">Aliikangiella coralliicola</name>
    <dbReference type="NCBI Taxonomy" id="2592383"/>
    <lineage>
        <taxon>Bacteria</taxon>
        <taxon>Pseudomonadati</taxon>
        <taxon>Pseudomonadota</taxon>
        <taxon>Gammaproteobacteria</taxon>
        <taxon>Oceanospirillales</taxon>
        <taxon>Pleioneaceae</taxon>
        <taxon>Aliikangiella</taxon>
    </lineage>
</organism>
<keyword evidence="1" id="KW-0067">ATP-binding</keyword>
<dbReference type="GO" id="GO:0046404">
    <property type="term" value="F:ATP-dependent polydeoxyribonucleotide 5'-hydroxyl-kinase activity"/>
    <property type="evidence" value="ECO:0007669"/>
    <property type="project" value="TreeGrafter"/>
</dbReference>
<proteinExistence type="predicted"/>
<dbReference type="PANTHER" id="PTHR12083">
    <property type="entry name" value="BIFUNCTIONAL POLYNUCLEOTIDE PHOSPHATASE/KINASE"/>
    <property type="match status" value="1"/>
</dbReference>
<dbReference type="OrthoDB" id="8564590at2"/>
<evidence type="ECO:0000313" key="1">
    <source>
        <dbReference type="EMBL" id="TQV88012.1"/>
    </source>
</evidence>
<dbReference type="Pfam" id="PF13671">
    <property type="entry name" value="AAA_33"/>
    <property type="match status" value="1"/>
</dbReference>
<dbReference type="RefSeq" id="WP_142893253.1">
    <property type="nucleotide sequence ID" value="NZ_ML660163.1"/>
</dbReference>
<dbReference type="EMBL" id="VIKS01000005">
    <property type="protein sequence ID" value="TQV88012.1"/>
    <property type="molecule type" value="Genomic_DNA"/>
</dbReference>
<name>A0A545UEV3_9GAMM</name>
<protein>
    <submittedName>
        <fullName evidence="1">ATP-binding protein</fullName>
    </submittedName>
</protein>
<dbReference type="GO" id="GO:0006281">
    <property type="term" value="P:DNA repair"/>
    <property type="evidence" value="ECO:0007669"/>
    <property type="project" value="TreeGrafter"/>
</dbReference>